<reference evidence="2 3" key="1">
    <citation type="journal article" date="2015" name="Genome Biol. Evol.">
        <title>Characterization of Three Mycobacterium spp. with Potential Use in Bioremediation by Genome Sequencing and Comparative Genomics.</title>
        <authorList>
            <person name="Das S."/>
            <person name="Pettersson B.M."/>
            <person name="Behra P.R."/>
            <person name="Ramesh M."/>
            <person name="Dasgupta S."/>
            <person name="Bhattacharya A."/>
            <person name="Kirsebom L.A."/>
        </authorList>
    </citation>
    <scope>NUCLEOTIDE SEQUENCE [LARGE SCALE GENOMIC DNA]</scope>
    <source>
        <strain evidence="2 3">DSM 43826</strain>
    </source>
</reference>
<proteinExistence type="predicted"/>
<dbReference type="AlphaFoldDB" id="A0A0J6VRC7"/>
<dbReference type="SUPFAM" id="SSF55718">
    <property type="entry name" value="SCP-like"/>
    <property type="match status" value="1"/>
</dbReference>
<evidence type="ECO:0000313" key="3">
    <source>
        <dbReference type="Proteomes" id="UP000036513"/>
    </source>
</evidence>
<dbReference type="RefSeq" id="WP_053083029.1">
    <property type="nucleotide sequence ID" value="NZ_JYNL01000048.1"/>
</dbReference>
<comment type="caution">
    <text evidence="2">The sequence shown here is derived from an EMBL/GenBank/DDBJ whole genome shotgun (WGS) entry which is preliminary data.</text>
</comment>
<organism evidence="2 3">
    <name type="scientific">Mycolicibacterium chlorophenolicum</name>
    <dbReference type="NCBI Taxonomy" id="37916"/>
    <lineage>
        <taxon>Bacteria</taxon>
        <taxon>Bacillati</taxon>
        <taxon>Actinomycetota</taxon>
        <taxon>Actinomycetes</taxon>
        <taxon>Mycobacteriales</taxon>
        <taxon>Mycobacteriaceae</taxon>
        <taxon>Mycolicibacterium</taxon>
    </lineage>
</organism>
<dbReference type="Proteomes" id="UP000036513">
    <property type="component" value="Unassembled WGS sequence"/>
</dbReference>
<dbReference type="EMBL" id="JYNL01000048">
    <property type="protein sequence ID" value="KMO72022.1"/>
    <property type="molecule type" value="Genomic_DNA"/>
</dbReference>
<evidence type="ECO:0000313" key="2">
    <source>
        <dbReference type="EMBL" id="KMO72022.1"/>
    </source>
</evidence>
<dbReference type="SMR" id="A0A0J6VRC7"/>
<dbReference type="STRING" id="37916.MCHLDSM_04171"/>
<feature type="domain" description="SCP2" evidence="1">
    <location>
        <begin position="203"/>
        <end position="267"/>
    </location>
</feature>
<keyword evidence="3" id="KW-1185">Reference proteome</keyword>
<sequence length="283" mass="30129">MTIHTKPVVAIHRHAVQEATSAVLRRFTTMVRETDDIGRMAAGTDWTVAETAAHVSVVLAGFSAAIAGEMLALTPEPYPDADFPTRLAAVNASTIEMVDHTDGTRLAEVITAAAQRFLQLAVAADPHTECDTPWYGPGRTRSVDCLTALALGELTVHGHDIATGTGRAWPISAADANLIVGTVCPAMSPLVVRPEAGRGAPVTYEVRLRGNGPRYVIEVADGNAEVRAPGGPVDCVISADPVTFLLVVYGRLPSSQAFQRGAMTATGRRPWLGLRYKHLFFNP</sequence>
<evidence type="ECO:0000259" key="1">
    <source>
        <dbReference type="Pfam" id="PF02036"/>
    </source>
</evidence>
<accession>A0A0J6VRC7</accession>
<dbReference type="Gene3D" id="1.20.120.450">
    <property type="entry name" value="dinb family like domain"/>
    <property type="match status" value="1"/>
</dbReference>
<dbReference type="PATRIC" id="fig|37916.4.peg.4140"/>
<dbReference type="SUPFAM" id="SSF109854">
    <property type="entry name" value="DinB/YfiT-like putative metalloenzymes"/>
    <property type="match status" value="1"/>
</dbReference>
<dbReference type="Pfam" id="PF02036">
    <property type="entry name" value="SCP2"/>
    <property type="match status" value="1"/>
</dbReference>
<name>A0A0J6VRC7_9MYCO</name>
<dbReference type="Gene3D" id="3.30.1050.10">
    <property type="entry name" value="SCP2 sterol-binding domain"/>
    <property type="match status" value="1"/>
</dbReference>
<dbReference type="InterPro" id="IPR036527">
    <property type="entry name" value="SCP2_sterol-bd_dom_sf"/>
</dbReference>
<gene>
    <name evidence="2" type="ORF">MCHLDSM_04171</name>
</gene>
<protein>
    <recommendedName>
        <fullName evidence="1">SCP2 domain-containing protein</fullName>
    </recommendedName>
</protein>
<dbReference type="InterPro" id="IPR003033">
    <property type="entry name" value="SCP2_sterol-bd_dom"/>
</dbReference>
<dbReference type="InterPro" id="IPR034660">
    <property type="entry name" value="DinB/YfiT-like"/>
</dbReference>